<sequence length="296" mass="32565">MLKILKKTMALLLSTTLAFSMTSVSFAAEKADIDPYTIEGHYVQELVDLNSEQLDTISLSNAQDLFEEAFKVSASNYTEDEVRLALDGLAFSLKFQNQINEKNASTGNRYTYPALSSSKNGVTYTGDIGVSWVRDTTSGHSPLTLGEILSGTYTLEVDYLTWDTAVSILAASANYNAFQDLKELYATGAAGTALGAFICKALSITGWQATVASVAVGATVGFGWNWLKSIDRSNMYSCFNGMQKDKNKYMKVQFMWSSNMVNKFYSTVSKSKTISNPFSGTYGNWHKGKIGYLYSY</sequence>
<gene>
    <name evidence="2" type="ORF">C8E03_11748</name>
</gene>
<proteinExistence type="predicted"/>
<dbReference type="Proteomes" id="UP000247523">
    <property type="component" value="Unassembled WGS sequence"/>
</dbReference>
<dbReference type="EMBL" id="QICS01000017">
    <property type="protein sequence ID" value="PXV85412.1"/>
    <property type="molecule type" value="Genomic_DNA"/>
</dbReference>
<dbReference type="AlphaFoldDB" id="A0A318EH27"/>
<evidence type="ECO:0000256" key="1">
    <source>
        <dbReference type="SAM" id="SignalP"/>
    </source>
</evidence>
<evidence type="ECO:0000313" key="2">
    <source>
        <dbReference type="EMBL" id="PXV85412.1"/>
    </source>
</evidence>
<evidence type="ECO:0000313" key="3">
    <source>
        <dbReference type="Proteomes" id="UP000247523"/>
    </source>
</evidence>
<name>A0A318EH27_9FIRM</name>
<accession>A0A318EH27</accession>
<comment type="caution">
    <text evidence="2">The sequence shown here is derived from an EMBL/GenBank/DDBJ whole genome shotgun (WGS) entry which is preliminary data.</text>
</comment>
<protein>
    <submittedName>
        <fullName evidence="2">Uncharacterized protein</fullName>
    </submittedName>
</protein>
<keyword evidence="1" id="KW-0732">Signal</keyword>
<organism evidence="2 3">
    <name type="scientific">Lachnotalea glycerini</name>
    <dbReference type="NCBI Taxonomy" id="1763509"/>
    <lineage>
        <taxon>Bacteria</taxon>
        <taxon>Bacillati</taxon>
        <taxon>Bacillota</taxon>
        <taxon>Clostridia</taxon>
        <taxon>Lachnospirales</taxon>
        <taxon>Lachnospiraceae</taxon>
        <taxon>Lachnotalea</taxon>
    </lineage>
</organism>
<dbReference type="RefSeq" id="WP_110291926.1">
    <property type="nucleotide sequence ID" value="NZ_QICS01000017.1"/>
</dbReference>
<feature type="signal peptide" evidence="1">
    <location>
        <begin position="1"/>
        <end position="27"/>
    </location>
</feature>
<feature type="chain" id="PRO_5016340464" evidence="1">
    <location>
        <begin position="28"/>
        <end position="296"/>
    </location>
</feature>
<reference evidence="2 3" key="1">
    <citation type="submission" date="2018-05" db="EMBL/GenBank/DDBJ databases">
        <title>Genomic Encyclopedia of Type Strains, Phase IV (KMG-IV): sequencing the most valuable type-strain genomes for metagenomic binning, comparative biology and taxonomic classification.</title>
        <authorList>
            <person name="Goeker M."/>
        </authorList>
    </citation>
    <scope>NUCLEOTIDE SEQUENCE [LARGE SCALE GENOMIC DNA]</scope>
    <source>
        <strain evidence="2 3">DSM 28816</strain>
    </source>
</reference>